<evidence type="ECO:0000256" key="4">
    <source>
        <dbReference type="ARBA" id="ARBA00023004"/>
    </source>
</evidence>
<dbReference type="PANTHER" id="PTHR43342:SF1">
    <property type="entry name" value="BIFURCATING [FEFE] HYDROGENASE GAMMA SUBUNIT"/>
    <property type="match status" value="1"/>
</dbReference>
<keyword evidence="5 7" id="KW-0411">Iron-sulfur</keyword>
<dbReference type="InterPro" id="IPR042128">
    <property type="entry name" value="NuoE_dom"/>
</dbReference>
<dbReference type="AlphaFoldDB" id="A0A0L6TY68"/>
<feature type="binding site" evidence="7">
    <location>
        <position position="100"/>
    </location>
    <ligand>
        <name>[2Fe-2S] cluster</name>
        <dbReference type="ChEBI" id="CHEBI:190135"/>
    </ligand>
</feature>
<dbReference type="Gene3D" id="1.10.10.1590">
    <property type="entry name" value="NADH-quinone oxidoreductase subunit E"/>
    <property type="match status" value="1"/>
</dbReference>
<keyword evidence="2 7" id="KW-0001">2Fe-2S</keyword>
<feature type="binding site" evidence="7">
    <location>
        <position position="140"/>
    </location>
    <ligand>
        <name>[2Fe-2S] cluster</name>
        <dbReference type="ChEBI" id="CHEBI:190135"/>
    </ligand>
</feature>
<dbReference type="RefSeq" id="WP_050740787.1">
    <property type="nucleotide sequence ID" value="NZ_LGYO01000033.1"/>
</dbReference>
<dbReference type="InterPro" id="IPR028431">
    <property type="entry name" value="NADP_DH_HndA-like"/>
</dbReference>
<keyword evidence="3 7" id="KW-0479">Metal-binding</keyword>
<dbReference type="InterPro" id="IPR036249">
    <property type="entry name" value="Thioredoxin-like_sf"/>
</dbReference>
<dbReference type="CDD" id="cd03064">
    <property type="entry name" value="TRX_Fd_NuoE"/>
    <property type="match status" value="1"/>
</dbReference>
<dbReference type="Pfam" id="PF01257">
    <property type="entry name" value="2Fe-2S_thioredx"/>
    <property type="match status" value="1"/>
</dbReference>
<keyword evidence="9" id="KW-1185">Reference proteome</keyword>
<dbReference type="GO" id="GO:0016491">
    <property type="term" value="F:oxidoreductase activity"/>
    <property type="evidence" value="ECO:0007669"/>
    <property type="project" value="InterPro"/>
</dbReference>
<evidence type="ECO:0000313" key="8">
    <source>
        <dbReference type="EMBL" id="KNZ41193.1"/>
    </source>
</evidence>
<dbReference type="InterPro" id="IPR002023">
    <property type="entry name" value="NuoE-like"/>
</dbReference>
<dbReference type="Proteomes" id="UP000036873">
    <property type="component" value="Unassembled WGS sequence"/>
</dbReference>
<dbReference type="GO" id="GO:0051537">
    <property type="term" value="F:2 iron, 2 sulfur cluster binding"/>
    <property type="evidence" value="ECO:0007669"/>
    <property type="project" value="UniProtKB-KW"/>
</dbReference>
<name>A0A0L6TY68_9FIRM</name>
<sequence>MSHETHEHGCGCGCHDEKINPFENLDPVLDNYADVPGSLITILQKAQEIYGFLSVELMRYIAIETSNSIAKVYGVATFYTQFRFKPIGKNLIMLCQGTACHVNGAKMIEEAVLEFLNIEEGETTEDGLFTVNNVACLGCCSLSPVMMINDDTYGQLTVDKAKNILAEIKDKNSTMEDQK</sequence>
<dbReference type="PIRSF" id="PIRSF000216">
    <property type="entry name" value="NADH_DH_24kDa"/>
    <property type="match status" value="1"/>
</dbReference>
<evidence type="ECO:0000256" key="6">
    <source>
        <dbReference type="ARBA" id="ARBA00034078"/>
    </source>
</evidence>
<protein>
    <submittedName>
        <fullName evidence="8">NADH dehydrogenase</fullName>
    </submittedName>
</protein>
<evidence type="ECO:0000256" key="2">
    <source>
        <dbReference type="ARBA" id="ARBA00022714"/>
    </source>
</evidence>
<proteinExistence type="inferred from homology"/>
<dbReference type="Gene3D" id="3.40.30.10">
    <property type="entry name" value="Glutaredoxin"/>
    <property type="match status" value="1"/>
</dbReference>
<dbReference type="InterPro" id="IPR041921">
    <property type="entry name" value="NuoE_N"/>
</dbReference>
<dbReference type="SUPFAM" id="SSF52833">
    <property type="entry name" value="Thioredoxin-like"/>
    <property type="match status" value="1"/>
</dbReference>
<dbReference type="PANTHER" id="PTHR43342">
    <property type="entry name" value="NADH-QUINONE OXIDOREDUCTASE, E SUBUNIT"/>
    <property type="match status" value="1"/>
</dbReference>
<organism evidence="8 9">
    <name type="scientific">Acetobacterium bakii</name>
    <dbReference type="NCBI Taxonomy" id="52689"/>
    <lineage>
        <taxon>Bacteria</taxon>
        <taxon>Bacillati</taxon>
        <taxon>Bacillota</taxon>
        <taxon>Clostridia</taxon>
        <taxon>Eubacteriales</taxon>
        <taxon>Eubacteriaceae</taxon>
        <taxon>Acetobacterium</taxon>
    </lineage>
</organism>
<dbReference type="PATRIC" id="fig|52689.4.peg.1918"/>
<dbReference type="STRING" id="52689.AKG39_12770"/>
<evidence type="ECO:0000256" key="3">
    <source>
        <dbReference type="ARBA" id="ARBA00022723"/>
    </source>
</evidence>
<reference evidence="9" key="1">
    <citation type="submission" date="2015-07" db="EMBL/GenBank/DDBJ databases">
        <title>Draft genome sequence of Acetobacterium bakii DSM 8293, a potential psychrophilic chemical producer through syngas fermentation.</title>
        <authorList>
            <person name="Song Y."/>
            <person name="Hwang S."/>
            <person name="Cho B.-K."/>
        </authorList>
    </citation>
    <scope>NUCLEOTIDE SEQUENCE [LARGE SCALE GENOMIC DNA]</scope>
    <source>
        <strain evidence="9">DSM 8239</strain>
    </source>
</reference>
<evidence type="ECO:0000256" key="1">
    <source>
        <dbReference type="ARBA" id="ARBA00010643"/>
    </source>
</evidence>
<dbReference type="GO" id="GO:0046872">
    <property type="term" value="F:metal ion binding"/>
    <property type="evidence" value="ECO:0007669"/>
    <property type="project" value="UniProtKB-KW"/>
</dbReference>
<dbReference type="EMBL" id="LGYO01000033">
    <property type="protein sequence ID" value="KNZ41193.1"/>
    <property type="molecule type" value="Genomic_DNA"/>
</dbReference>
<dbReference type="OrthoDB" id="9807941at2"/>
<gene>
    <name evidence="8" type="ORF">AKG39_12770</name>
</gene>
<evidence type="ECO:0000313" key="9">
    <source>
        <dbReference type="Proteomes" id="UP000036873"/>
    </source>
</evidence>
<comment type="similarity">
    <text evidence="1">Belongs to the complex I 24 kDa subunit family.</text>
</comment>
<dbReference type="NCBIfam" id="NF005722">
    <property type="entry name" value="PRK07539.1-2"/>
    <property type="match status" value="1"/>
</dbReference>
<keyword evidence="4 7" id="KW-0408">Iron</keyword>
<evidence type="ECO:0000256" key="7">
    <source>
        <dbReference type="PIRSR" id="PIRSR000216-1"/>
    </source>
</evidence>
<comment type="cofactor">
    <cofactor evidence="6">
        <name>[2Fe-2S] cluster</name>
        <dbReference type="ChEBI" id="CHEBI:190135"/>
    </cofactor>
</comment>
<feature type="binding site" evidence="7">
    <location>
        <position position="136"/>
    </location>
    <ligand>
        <name>[2Fe-2S] cluster</name>
        <dbReference type="ChEBI" id="CHEBI:190135"/>
    </ligand>
</feature>
<feature type="binding site" evidence="7">
    <location>
        <position position="95"/>
    </location>
    <ligand>
        <name>[2Fe-2S] cluster</name>
        <dbReference type="ChEBI" id="CHEBI:190135"/>
    </ligand>
</feature>
<comment type="caution">
    <text evidence="8">The sequence shown here is derived from an EMBL/GenBank/DDBJ whole genome shotgun (WGS) entry which is preliminary data.</text>
</comment>
<evidence type="ECO:0000256" key="5">
    <source>
        <dbReference type="ARBA" id="ARBA00023014"/>
    </source>
</evidence>
<comment type="cofactor">
    <cofactor evidence="7">
        <name>[2Fe-2S] cluster</name>
        <dbReference type="ChEBI" id="CHEBI:190135"/>
    </cofactor>
    <text evidence="7">Binds 1 [2Fe-2S] cluster.</text>
</comment>
<accession>A0A0L6TY68</accession>